<reference evidence="3" key="1">
    <citation type="journal article" date="2019" name="Int. J. Syst. Evol. Microbiol.">
        <title>The Global Catalogue of Microorganisms (GCM) 10K type strain sequencing project: providing services to taxonomists for standard genome sequencing and annotation.</title>
        <authorList>
            <consortium name="The Broad Institute Genomics Platform"/>
            <consortium name="The Broad Institute Genome Sequencing Center for Infectious Disease"/>
            <person name="Wu L."/>
            <person name="Ma J."/>
        </authorList>
    </citation>
    <scope>NUCLEOTIDE SEQUENCE [LARGE SCALE GENOMIC DNA]</scope>
    <source>
        <strain evidence="3">KCTC 42217</strain>
    </source>
</reference>
<evidence type="ECO:0000313" key="3">
    <source>
        <dbReference type="Proteomes" id="UP001597387"/>
    </source>
</evidence>
<dbReference type="InterPro" id="IPR043129">
    <property type="entry name" value="ATPase_NBD"/>
</dbReference>
<protein>
    <submittedName>
        <fullName evidence="2">Exopolyphosphatase</fullName>
    </submittedName>
</protein>
<dbReference type="InterPro" id="IPR003695">
    <property type="entry name" value="Ppx_GppA_N"/>
</dbReference>
<dbReference type="Pfam" id="PF02541">
    <property type="entry name" value="Ppx-GppA"/>
    <property type="match status" value="1"/>
</dbReference>
<dbReference type="PANTHER" id="PTHR30005:SF0">
    <property type="entry name" value="RETROGRADE REGULATION PROTEIN 2"/>
    <property type="match status" value="1"/>
</dbReference>
<dbReference type="Gene3D" id="3.30.420.40">
    <property type="match status" value="1"/>
</dbReference>
<dbReference type="CDD" id="cd24055">
    <property type="entry name" value="ASKHA_NBD_ChPPX-like"/>
    <property type="match status" value="1"/>
</dbReference>
<dbReference type="SUPFAM" id="SSF53067">
    <property type="entry name" value="Actin-like ATPase domain"/>
    <property type="match status" value="2"/>
</dbReference>
<dbReference type="Gene3D" id="3.30.420.150">
    <property type="entry name" value="Exopolyphosphatase. Domain 2"/>
    <property type="match status" value="1"/>
</dbReference>
<keyword evidence="3" id="KW-1185">Reference proteome</keyword>
<evidence type="ECO:0000313" key="2">
    <source>
        <dbReference type="EMBL" id="MFD2163924.1"/>
    </source>
</evidence>
<proteinExistence type="predicted"/>
<organism evidence="2 3">
    <name type="scientific">Paradesertivirga mongoliensis</name>
    <dbReference type="NCBI Taxonomy" id="2100740"/>
    <lineage>
        <taxon>Bacteria</taxon>
        <taxon>Pseudomonadati</taxon>
        <taxon>Bacteroidota</taxon>
        <taxon>Sphingobacteriia</taxon>
        <taxon>Sphingobacteriales</taxon>
        <taxon>Sphingobacteriaceae</taxon>
        <taxon>Paradesertivirga</taxon>
    </lineage>
</organism>
<accession>A0ABW4ZP75</accession>
<sequence>MSKRIAALDLGTNTFHLLIADIFEGVITRIIYSDQKHVKLGEGGISTGTITEASFSRGIEALSDFHQAIIEHKVEFIRAVGTAALRSAANGQMFIDQVKANTGIAVEIIDGDREASLIYLGVKQAIRLQENSLIMDIGGGSVEFIFANANGILWKKSYPIGAAKLMALFHHIDPIPDAEIKNIKNHLQDVLTDLKATSRDLKLQRLIGSAGAFETFAALCQIKTLGASLPVGKHFCFDLGVLNEVLEDILKSTHHQRAANPAILSVRTDMIVVASILTQCVINELKFRSVELSSFSLKEGLLAEQLQPRY</sequence>
<dbReference type="Proteomes" id="UP001597387">
    <property type="component" value="Unassembled WGS sequence"/>
</dbReference>
<gene>
    <name evidence="2" type="ORF">ACFSJU_16060</name>
</gene>
<dbReference type="RefSeq" id="WP_255904875.1">
    <property type="nucleotide sequence ID" value="NZ_JAFMZO010000004.1"/>
</dbReference>
<dbReference type="EMBL" id="JBHUHZ010000003">
    <property type="protein sequence ID" value="MFD2163924.1"/>
    <property type="molecule type" value="Genomic_DNA"/>
</dbReference>
<feature type="domain" description="Ppx/GppA phosphatase N-terminal" evidence="1">
    <location>
        <begin position="19"/>
        <end position="306"/>
    </location>
</feature>
<name>A0ABW4ZP75_9SPHI</name>
<dbReference type="InterPro" id="IPR050273">
    <property type="entry name" value="GppA/Ppx_hydrolase"/>
</dbReference>
<evidence type="ECO:0000259" key="1">
    <source>
        <dbReference type="Pfam" id="PF02541"/>
    </source>
</evidence>
<comment type="caution">
    <text evidence="2">The sequence shown here is derived from an EMBL/GenBank/DDBJ whole genome shotgun (WGS) entry which is preliminary data.</text>
</comment>
<dbReference type="PANTHER" id="PTHR30005">
    <property type="entry name" value="EXOPOLYPHOSPHATASE"/>
    <property type="match status" value="1"/>
</dbReference>